<organism evidence="2 3">
    <name type="scientific">Actinomyces weissii</name>
    <dbReference type="NCBI Taxonomy" id="675090"/>
    <lineage>
        <taxon>Bacteria</taxon>
        <taxon>Bacillati</taxon>
        <taxon>Actinomycetota</taxon>
        <taxon>Actinomycetes</taxon>
        <taxon>Actinomycetales</taxon>
        <taxon>Actinomycetaceae</taxon>
        <taxon>Actinomyces</taxon>
    </lineage>
</organism>
<accession>A0A7T7MAW0</accession>
<dbReference type="AlphaFoldDB" id="A0A7T7MAW0"/>
<reference evidence="2 3" key="1">
    <citation type="submission" date="2020-12" db="EMBL/GenBank/DDBJ databases">
        <authorList>
            <person name="Zhou J."/>
        </authorList>
    </citation>
    <scope>NUCLEOTIDE SEQUENCE [LARGE SCALE GENOMIC DNA]</scope>
    <source>
        <strain evidence="2 3">CCUG 61299</strain>
    </source>
</reference>
<gene>
    <name evidence="2" type="ORF">JG540_04595</name>
</gene>
<keyword evidence="1" id="KW-0812">Transmembrane</keyword>
<dbReference type="RefSeq" id="WP_200277625.1">
    <property type="nucleotide sequence ID" value="NZ_CP066802.1"/>
</dbReference>
<evidence type="ECO:0000313" key="3">
    <source>
        <dbReference type="Proteomes" id="UP000595895"/>
    </source>
</evidence>
<dbReference type="InterPro" id="IPR016181">
    <property type="entry name" value="Acyl_CoA_acyltransferase"/>
</dbReference>
<keyword evidence="3" id="KW-1185">Reference proteome</keyword>
<evidence type="ECO:0000256" key="1">
    <source>
        <dbReference type="SAM" id="Phobius"/>
    </source>
</evidence>
<name>A0A7T7MAW0_9ACTO</name>
<dbReference type="Proteomes" id="UP000595895">
    <property type="component" value="Chromosome"/>
</dbReference>
<keyword evidence="1" id="KW-1133">Transmembrane helix</keyword>
<protein>
    <recommendedName>
        <fullName evidence="4">N-acetyltransferase domain-containing protein</fullName>
    </recommendedName>
</protein>
<dbReference type="EMBL" id="CP066802">
    <property type="protein sequence ID" value="QQM68118.1"/>
    <property type="molecule type" value="Genomic_DNA"/>
</dbReference>
<dbReference type="SUPFAM" id="SSF55729">
    <property type="entry name" value="Acyl-CoA N-acyltransferases (Nat)"/>
    <property type="match status" value="1"/>
</dbReference>
<dbReference type="KEGG" id="awe:JG540_04595"/>
<proteinExistence type="predicted"/>
<evidence type="ECO:0000313" key="2">
    <source>
        <dbReference type="EMBL" id="QQM68118.1"/>
    </source>
</evidence>
<evidence type="ECO:0008006" key="4">
    <source>
        <dbReference type="Google" id="ProtNLM"/>
    </source>
</evidence>
<keyword evidence="1" id="KW-0472">Membrane</keyword>
<feature type="transmembrane region" description="Helical" evidence="1">
    <location>
        <begin position="46"/>
        <end position="66"/>
    </location>
</feature>
<sequence length="204" mass="22446">MSWWEVLGWTGSALVVLSLVVPSVWRFRVLNLSGSLIATVYNLVFAIWPYAAMNAAITLIDAYWLLRLRRGGEQQVYAVCPAEPGFALVGRFVQRHGAGISQAFPGFDPESLAGARSFLTLCGDEVVGLFAYEQRGSVGHVLLDYVTDRFRDLKPGRALYADHSIREGGVRQLVVAASAVQDQRYFEQQGFTATDGLLSRSLAD</sequence>